<evidence type="ECO:0000256" key="2">
    <source>
        <dbReference type="SAM" id="SignalP"/>
    </source>
</evidence>
<protein>
    <submittedName>
        <fullName evidence="4">T9SS type A sorting domain-containing protein</fullName>
    </submittedName>
</protein>
<evidence type="ECO:0000259" key="3">
    <source>
        <dbReference type="Pfam" id="PF18962"/>
    </source>
</evidence>
<keyword evidence="1 2" id="KW-0732">Signal</keyword>
<dbReference type="NCBIfam" id="TIGR04183">
    <property type="entry name" value="Por_Secre_tail"/>
    <property type="match status" value="1"/>
</dbReference>
<feature type="signal peptide" evidence="2">
    <location>
        <begin position="1"/>
        <end position="23"/>
    </location>
</feature>
<accession>A0ABR9WU30</accession>
<feature type="chain" id="PRO_5045873289" evidence="2">
    <location>
        <begin position="24"/>
        <end position="293"/>
    </location>
</feature>
<evidence type="ECO:0000313" key="4">
    <source>
        <dbReference type="EMBL" id="MBE9577152.1"/>
    </source>
</evidence>
<dbReference type="InterPro" id="IPR042307">
    <property type="entry name" value="Reeler_sf"/>
</dbReference>
<keyword evidence="5" id="KW-1185">Reference proteome</keyword>
<organism evidence="4 5">
    <name type="scientific">Flavobacterium proteolyticum</name>
    <dbReference type="NCBI Taxonomy" id="2911683"/>
    <lineage>
        <taxon>Bacteria</taxon>
        <taxon>Pseudomonadati</taxon>
        <taxon>Bacteroidota</taxon>
        <taxon>Flavobacteriia</taxon>
        <taxon>Flavobacteriales</taxon>
        <taxon>Flavobacteriaceae</taxon>
        <taxon>Flavobacterium</taxon>
    </lineage>
</organism>
<dbReference type="Gene3D" id="2.60.40.4060">
    <property type="entry name" value="Reeler domain"/>
    <property type="match status" value="1"/>
</dbReference>
<dbReference type="RefSeq" id="WP_194096603.1">
    <property type="nucleotide sequence ID" value="NZ_JADFTZ010000005.1"/>
</dbReference>
<dbReference type="Pfam" id="PF18962">
    <property type="entry name" value="Por_Secre_tail"/>
    <property type="match status" value="1"/>
</dbReference>
<reference evidence="4 5" key="1">
    <citation type="submission" date="2020-10" db="EMBL/GenBank/DDBJ databases">
        <title>The genome sequence of Flavobacterium aquaticum 1Y8A.</title>
        <authorList>
            <person name="Liu Y."/>
        </authorList>
    </citation>
    <scope>NUCLEOTIDE SEQUENCE [LARGE SCALE GENOMIC DNA]</scope>
    <source>
        <strain evidence="4 5">1Y8A</strain>
    </source>
</reference>
<name>A0ABR9WU30_9FLAO</name>
<dbReference type="Proteomes" id="UP000656274">
    <property type="component" value="Unassembled WGS sequence"/>
</dbReference>
<dbReference type="InterPro" id="IPR026444">
    <property type="entry name" value="Secre_tail"/>
</dbReference>
<evidence type="ECO:0000313" key="5">
    <source>
        <dbReference type="Proteomes" id="UP000656274"/>
    </source>
</evidence>
<evidence type="ECO:0000256" key="1">
    <source>
        <dbReference type="ARBA" id="ARBA00022729"/>
    </source>
</evidence>
<dbReference type="NCBIfam" id="NF041895">
    <property type="entry name" value="choice_anch_V"/>
    <property type="match status" value="1"/>
</dbReference>
<dbReference type="EMBL" id="JADFTZ010000005">
    <property type="protein sequence ID" value="MBE9577152.1"/>
    <property type="molecule type" value="Genomic_DNA"/>
</dbReference>
<proteinExistence type="predicted"/>
<comment type="caution">
    <text evidence="4">The sequence shown here is derived from an EMBL/GenBank/DDBJ whole genome shotgun (WGS) entry which is preliminary data.</text>
</comment>
<sequence length="293" mass="31364">MKKKLLSISALLMLFLLFQSFKYSEKTSDYFIPKDYHGNIMLRSTGPAANGLGDLTGSPVSGGTCTNCHAGGSYSPSITLNISDNLGNPVTSYVPGVQYNLTFTVNNSIGTPGGYGMQATALLASNAAAGTFSTPSSNAQIIPVSGRSYFEHNIRSTSPTFTSKWTAPAAGNGPITFYFIGNAVNGTGGTGGDTPTAATTRTLNETLSTSDFAFQNNIKLLENPIKDALNIRLAERYQNIDLEIFDISGKSIFNKKYNDVNLINEVVNLSTGVYFVKLKNEDNSKATLKLVKE</sequence>
<gene>
    <name evidence="4" type="ORF">IM755_10565</name>
</gene>
<feature type="domain" description="Secretion system C-terminal sorting" evidence="3">
    <location>
        <begin position="223"/>
        <end position="286"/>
    </location>
</feature>